<gene>
    <name evidence="12" type="ORF">DPMN_133205</name>
</gene>
<dbReference type="NCBIfam" id="TIGR00398">
    <property type="entry name" value="metG"/>
    <property type="match status" value="1"/>
</dbReference>
<dbReference type="Pfam" id="PF09334">
    <property type="entry name" value="tRNA-synt_1g"/>
    <property type="match status" value="1"/>
</dbReference>
<evidence type="ECO:0000256" key="6">
    <source>
        <dbReference type="ARBA" id="ARBA00023146"/>
    </source>
</evidence>
<name>A0A9D4FUS8_DREPO</name>
<dbReference type="InterPro" id="IPR009080">
    <property type="entry name" value="tRNAsynth_Ia_anticodon-bd"/>
</dbReference>
<keyword evidence="3 10" id="KW-0547">Nucleotide-binding</keyword>
<comment type="similarity">
    <text evidence="10">Belongs to the class-I aminoacyl-tRNA synthetase family.</text>
</comment>
<evidence type="ECO:0000256" key="7">
    <source>
        <dbReference type="ARBA" id="ARBA00026124"/>
    </source>
</evidence>
<dbReference type="GO" id="GO:0004825">
    <property type="term" value="F:methionine-tRNA ligase activity"/>
    <property type="evidence" value="ECO:0007669"/>
    <property type="project" value="UniProtKB-EC"/>
</dbReference>
<dbReference type="EMBL" id="JAIWYP010000006">
    <property type="protein sequence ID" value="KAH3804912.1"/>
    <property type="molecule type" value="Genomic_DNA"/>
</dbReference>
<dbReference type="Gene3D" id="1.10.730.10">
    <property type="entry name" value="Isoleucyl-tRNA Synthetase, Domain 1"/>
    <property type="match status" value="1"/>
</dbReference>
<keyword evidence="5 10" id="KW-0648">Protein biosynthesis</keyword>
<evidence type="ECO:0000313" key="13">
    <source>
        <dbReference type="Proteomes" id="UP000828390"/>
    </source>
</evidence>
<dbReference type="CDD" id="cd07957">
    <property type="entry name" value="Anticodon_Ia_Met"/>
    <property type="match status" value="1"/>
</dbReference>
<dbReference type="CDD" id="cd00814">
    <property type="entry name" value="MetRS_core"/>
    <property type="match status" value="1"/>
</dbReference>
<evidence type="ECO:0000256" key="8">
    <source>
        <dbReference type="ARBA" id="ARBA00030331"/>
    </source>
</evidence>
<keyword evidence="13" id="KW-1185">Reference proteome</keyword>
<evidence type="ECO:0000256" key="1">
    <source>
        <dbReference type="ARBA" id="ARBA00012838"/>
    </source>
</evidence>
<evidence type="ECO:0000256" key="10">
    <source>
        <dbReference type="RuleBase" id="RU363039"/>
    </source>
</evidence>
<dbReference type="PANTHER" id="PTHR43326:SF1">
    <property type="entry name" value="METHIONINE--TRNA LIGASE, MITOCHONDRIAL"/>
    <property type="match status" value="1"/>
</dbReference>
<reference evidence="12" key="1">
    <citation type="journal article" date="2019" name="bioRxiv">
        <title>The Genome of the Zebra Mussel, Dreissena polymorpha: A Resource for Invasive Species Research.</title>
        <authorList>
            <person name="McCartney M.A."/>
            <person name="Auch B."/>
            <person name="Kono T."/>
            <person name="Mallez S."/>
            <person name="Zhang Y."/>
            <person name="Obille A."/>
            <person name="Becker A."/>
            <person name="Abrahante J.E."/>
            <person name="Garbe J."/>
            <person name="Badalamenti J.P."/>
            <person name="Herman A."/>
            <person name="Mangelson H."/>
            <person name="Liachko I."/>
            <person name="Sullivan S."/>
            <person name="Sone E.D."/>
            <person name="Koren S."/>
            <person name="Silverstein K.A.T."/>
            <person name="Beckman K.B."/>
            <person name="Gohl D.M."/>
        </authorList>
    </citation>
    <scope>NUCLEOTIDE SEQUENCE</scope>
    <source>
        <strain evidence="12">Duluth1</strain>
        <tissue evidence="12">Whole animal</tissue>
    </source>
</reference>
<dbReference type="FunFam" id="2.170.220.10:FF:000001">
    <property type="entry name" value="methionine--tRNA ligase, mitochondrial"/>
    <property type="match status" value="1"/>
</dbReference>
<dbReference type="InterPro" id="IPR015413">
    <property type="entry name" value="Methionyl/Leucyl_tRNA_Synth"/>
</dbReference>
<dbReference type="InterPro" id="IPR033911">
    <property type="entry name" value="MetRS_core"/>
</dbReference>
<dbReference type="Gene3D" id="2.170.220.10">
    <property type="match status" value="1"/>
</dbReference>
<evidence type="ECO:0000256" key="2">
    <source>
        <dbReference type="ARBA" id="ARBA00022598"/>
    </source>
</evidence>
<dbReference type="GO" id="GO:0005739">
    <property type="term" value="C:mitochondrion"/>
    <property type="evidence" value="ECO:0007669"/>
    <property type="project" value="UniProtKB-ARBA"/>
</dbReference>
<dbReference type="EC" id="6.1.1.10" evidence="1"/>
<organism evidence="12 13">
    <name type="scientific">Dreissena polymorpha</name>
    <name type="common">Zebra mussel</name>
    <name type="synonym">Mytilus polymorpha</name>
    <dbReference type="NCBI Taxonomy" id="45954"/>
    <lineage>
        <taxon>Eukaryota</taxon>
        <taxon>Metazoa</taxon>
        <taxon>Spiralia</taxon>
        <taxon>Lophotrochozoa</taxon>
        <taxon>Mollusca</taxon>
        <taxon>Bivalvia</taxon>
        <taxon>Autobranchia</taxon>
        <taxon>Heteroconchia</taxon>
        <taxon>Euheterodonta</taxon>
        <taxon>Imparidentia</taxon>
        <taxon>Neoheterodontei</taxon>
        <taxon>Myida</taxon>
        <taxon>Dreissenoidea</taxon>
        <taxon>Dreissenidae</taxon>
        <taxon>Dreissena</taxon>
    </lineage>
</organism>
<comment type="caution">
    <text evidence="12">The sequence shown here is derived from an EMBL/GenBank/DDBJ whole genome shotgun (WGS) entry which is preliminary data.</text>
</comment>
<keyword evidence="2 10" id="KW-0436">Ligase</keyword>
<evidence type="ECO:0000256" key="3">
    <source>
        <dbReference type="ARBA" id="ARBA00022741"/>
    </source>
</evidence>
<evidence type="ECO:0000256" key="9">
    <source>
        <dbReference type="ARBA" id="ARBA00047364"/>
    </source>
</evidence>
<dbReference type="InterPro" id="IPR014758">
    <property type="entry name" value="Met-tRNA_synth"/>
</dbReference>
<evidence type="ECO:0000259" key="11">
    <source>
        <dbReference type="Pfam" id="PF09334"/>
    </source>
</evidence>
<proteinExistence type="inferred from homology"/>
<keyword evidence="4 10" id="KW-0067">ATP-binding</keyword>
<dbReference type="AlphaFoldDB" id="A0A9D4FUS8"/>
<dbReference type="Proteomes" id="UP000828390">
    <property type="component" value="Unassembled WGS sequence"/>
</dbReference>
<dbReference type="SUPFAM" id="SSF52374">
    <property type="entry name" value="Nucleotidylyl transferase"/>
    <property type="match status" value="1"/>
</dbReference>
<keyword evidence="6 10" id="KW-0030">Aminoacyl-tRNA synthetase</keyword>
<dbReference type="InterPro" id="IPR041872">
    <property type="entry name" value="Anticodon_Met"/>
</dbReference>
<dbReference type="InterPro" id="IPR014729">
    <property type="entry name" value="Rossmann-like_a/b/a_fold"/>
</dbReference>
<accession>A0A9D4FUS8</accession>
<evidence type="ECO:0000256" key="4">
    <source>
        <dbReference type="ARBA" id="ARBA00022840"/>
    </source>
</evidence>
<comment type="catalytic activity">
    <reaction evidence="9">
        <text>tRNA(Met) + L-methionine + ATP = L-methionyl-tRNA(Met) + AMP + diphosphate</text>
        <dbReference type="Rhea" id="RHEA:13481"/>
        <dbReference type="Rhea" id="RHEA-COMP:9667"/>
        <dbReference type="Rhea" id="RHEA-COMP:9698"/>
        <dbReference type="ChEBI" id="CHEBI:30616"/>
        <dbReference type="ChEBI" id="CHEBI:33019"/>
        <dbReference type="ChEBI" id="CHEBI:57844"/>
        <dbReference type="ChEBI" id="CHEBI:78442"/>
        <dbReference type="ChEBI" id="CHEBI:78530"/>
        <dbReference type="ChEBI" id="CHEBI:456215"/>
        <dbReference type="EC" id="6.1.1.10"/>
    </reaction>
</comment>
<dbReference type="GO" id="GO:0006431">
    <property type="term" value="P:methionyl-tRNA aminoacylation"/>
    <property type="evidence" value="ECO:0007669"/>
    <property type="project" value="InterPro"/>
</dbReference>
<protein>
    <recommendedName>
        <fullName evidence="7">Methionine--tRNA ligase, mitochondrial</fullName>
        <ecNumber evidence="1">6.1.1.10</ecNumber>
    </recommendedName>
    <alternativeName>
        <fullName evidence="8">Mitochondrial methionyl-tRNA synthetase</fullName>
    </alternativeName>
</protein>
<dbReference type="PANTHER" id="PTHR43326">
    <property type="entry name" value="METHIONYL-TRNA SYNTHETASE"/>
    <property type="match status" value="1"/>
</dbReference>
<sequence>MKIGCHRGCTLVYQRNLQLRPLTCQFQRRFGTEKRNSFFVTTPIYYVNAAPHMGHLYSSVIADATARHRNINGHDVTFSVGTDEHGLKIQQASKLHNLEPEVFVSQVSQMFKTMFDGFSIAYTDFIRTTEGRHKEVVQHIWSELMRQGFIYKGEYSGWYSVSDEAFLGEKDVLDKTDDQGNKFKVSAESGHPVTWLKEENYVFALSQFKDKLNAWLDKGVIYPKNFETDVRCYVNDLCDLSVSRSHSRLTWGIQVPGDPSQTVYVWLDALFNYLTVSGFPTKSQSVWPPDVQVIGKDILKFHAVYWPAFLMATGLEPPRKIFCHSHWRVDNTKMSKSLGNVVDPFALKNKYGGQADVLRYYLLREGVPHHDGNFNEKVAIEYVNADIVNTLGNLLQRCTATSLNPDQIYPRKYMDVYQSKFNTSDRETFENLEMLVETVNKHYDNLNFYLGIESIMSYLRWCNGLTQAHAPWKLKNSTNPSDIEYVKTVIHISLETLRVCGILLQPAIPAISDRLLSRLGIPAEKRTFELARKPYLNSPDFYPLGPNDGVLLKRLDVPNS</sequence>
<evidence type="ECO:0000256" key="5">
    <source>
        <dbReference type="ARBA" id="ARBA00022917"/>
    </source>
</evidence>
<dbReference type="PRINTS" id="PR01041">
    <property type="entry name" value="TRNASYNTHMET"/>
</dbReference>
<dbReference type="GO" id="GO:0005524">
    <property type="term" value="F:ATP binding"/>
    <property type="evidence" value="ECO:0007669"/>
    <property type="project" value="UniProtKB-KW"/>
</dbReference>
<dbReference type="Gene3D" id="3.40.50.620">
    <property type="entry name" value="HUPs"/>
    <property type="match status" value="1"/>
</dbReference>
<dbReference type="SUPFAM" id="SSF47323">
    <property type="entry name" value="Anticodon-binding domain of a subclass of class I aminoacyl-tRNA synthetases"/>
    <property type="match status" value="1"/>
</dbReference>
<reference evidence="12" key="2">
    <citation type="submission" date="2020-11" db="EMBL/GenBank/DDBJ databases">
        <authorList>
            <person name="McCartney M.A."/>
            <person name="Auch B."/>
            <person name="Kono T."/>
            <person name="Mallez S."/>
            <person name="Becker A."/>
            <person name="Gohl D.M."/>
            <person name="Silverstein K.A.T."/>
            <person name="Koren S."/>
            <person name="Bechman K.B."/>
            <person name="Herman A."/>
            <person name="Abrahante J.E."/>
            <person name="Garbe J."/>
        </authorList>
    </citation>
    <scope>NUCLEOTIDE SEQUENCE</scope>
    <source>
        <strain evidence="12">Duluth1</strain>
        <tissue evidence="12">Whole animal</tissue>
    </source>
</reference>
<feature type="domain" description="Methionyl/Leucyl tRNA synthetase" evidence="11">
    <location>
        <begin position="39"/>
        <end position="398"/>
    </location>
</feature>
<dbReference type="InterPro" id="IPR023457">
    <property type="entry name" value="Met-tRNA_synth_2"/>
</dbReference>
<evidence type="ECO:0000313" key="12">
    <source>
        <dbReference type="EMBL" id="KAH3804912.1"/>
    </source>
</evidence>